<reference evidence="5 6" key="1">
    <citation type="submission" date="2023-12" db="EMBL/GenBank/DDBJ databases">
        <title>Whole-genome sequencing of halo(alkali)philic microorganisms from hypersaline lakes.</title>
        <authorList>
            <person name="Sorokin D.Y."/>
            <person name="Merkel A.Y."/>
            <person name="Messina E."/>
            <person name="Yakimov M."/>
        </authorList>
    </citation>
    <scope>NUCLEOTIDE SEQUENCE [LARGE SCALE GENOMIC DNA]</scope>
    <source>
        <strain evidence="5 6">AB-CW1</strain>
    </source>
</reference>
<evidence type="ECO:0000256" key="3">
    <source>
        <dbReference type="HAMAP-Rule" id="MF_00063"/>
    </source>
</evidence>
<comment type="caution">
    <text evidence="5">The sequence shown here is derived from an EMBL/GenBank/DDBJ whole genome shotgun (WGS) entry which is preliminary data.</text>
</comment>
<dbReference type="InterPro" id="IPR004511">
    <property type="entry name" value="PAPS/APS_Rdtase"/>
</dbReference>
<dbReference type="Gene3D" id="3.40.50.620">
    <property type="entry name" value="HUPs"/>
    <property type="match status" value="1"/>
</dbReference>
<comment type="pathway">
    <text evidence="3">Sulfur metabolism; hydrogen sulfide biosynthesis; sulfite from sulfate: step 3/3.</text>
</comment>
<dbReference type="EMBL" id="JAYGII010000020">
    <property type="protein sequence ID" value="MEA5446073.1"/>
    <property type="molecule type" value="Genomic_DNA"/>
</dbReference>
<dbReference type="GO" id="GO:0019379">
    <property type="term" value="P:sulfate assimilation, phosphoadenylyl sulfate reduction by phosphoadenylyl-sulfate reductase (thioredoxin)"/>
    <property type="evidence" value="ECO:0007669"/>
    <property type="project" value="UniProtKB-UniRule"/>
</dbReference>
<dbReference type="NCBIfam" id="TIGR02057">
    <property type="entry name" value="PAPS_reductase"/>
    <property type="match status" value="1"/>
</dbReference>
<organism evidence="5 6">
    <name type="scientific">Natronospira elongata</name>
    <dbReference type="NCBI Taxonomy" id="3110268"/>
    <lineage>
        <taxon>Bacteria</taxon>
        <taxon>Pseudomonadati</taxon>
        <taxon>Pseudomonadota</taxon>
        <taxon>Gammaproteobacteria</taxon>
        <taxon>Natronospirales</taxon>
        <taxon>Natronospiraceae</taxon>
        <taxon>Natronospira</taxon>
    </lineage>
</organism>
<sequence>MSKITPLVPEYSLVHQANHNLETASAEARVAWALAHLPHRQVLASSFGAQSAVMLHLVTRQRPDIPVIFIDTGYHFPETYRFVDRLTQRLDLNLHVYRPRFSAAWQEARHGKRWEQGRDGIEAYNQENKVEPMQRALRELSAGTWFSGIRRDQASSREKLPLAQYRNGRIKFHPILDWTDRDVHAYLNRHELPYHPLWEQGYVSIGDWHTTRSLQEAGSKEATRFFGLKRECGLHESV</sequence>
<dbReference type="NCBIfam" id="NF002537">
    <property type="entry name" value="PRK02090.1"/>
    <property type="match status" value="1"/>
</dbReference>
<comment type="subcellular location">
    <subcellularLocation>
        <location evidence="3">Cytoplasm</location>
    </subcellularLocation>
</comment>
<dbReference type="InterPro" id="IPR011800">
    <property type="entry name" value="PAPS_reductase_CysH"/>
</dbReference>
<evidence type="ECO:0000313" key="6">
    <source>
        <dbReference type="Proteomes" id="UP001302316"/>
    </source>
</evidence>
<gene>
    <name evidence="3" type="primary">cysH</name>
    <name evidence="5" type="ORF">VCB98_09600</name>
</gene>
<proteinExistence type="inferred from homology"/>
<evidence type="ECO:0000256" key="2">
    <source>
        <dbReference type="ARBA" id="ARBA00023002"/>
    </source>
</evidence>
<keyword evidence="3" id="KW-0963">Cytoplasm</keyword>
<dbReference type="InterPro" id="IPR002500">
    <property type="entry name" value="PAPS_reduct_dom"/>
</dbReference>
<dbReference type="PANTHER" id="PTHR46509">
    <property type="entry name" value="PHOSPHOADENOSINE PHOSPHOSULFATE REDUCTASE"/>
    <property type="match status" value="1"/>
</dbReference>
<dbReference type="InterPro" id="IPR014729">
    <property type="entry name" value="Rossmann-like_a/b/a_fold"/>
</dbReference>
<dbReference type="NCBIfam" id="TIGR00434">
    <property type="entry name" value="cysH"/>
    <property type="match status" value="1"/>
</dbReference>
<comment type="caution">
    <text evidence="3">Lacks conserved residue(s) required for the propagation of feature annotation.</text>
</comment>
<dbReference type="EC" id="1.8.4.8" evidence="3"/>
<evidence type="ECO:0000256" key="1">
    <source>
        <dbReference type="ARBA" id="ARBA00009732"/>
    </source>
</evidence>
<name>A0AAP6JFI6_9GAMM</name>
<comment type="catalytic activity">
    <reaction evidence="3">
        <text>[thioredoxin]-disulfide + sulfite + adenosine 3',5'-bisphosphate + 2 H(+) = [thioredoxin]-dithiol + 3'-phosphoadenylyl sulfate</text>
        <dbReference type="Rhea" id="RHEA:11724"/>
        <dbReference type="Rhea" id="RHEA-COMP:10698"/>
        <dbReference type="Rhea" id="RHEA-COMP:10700"/>
        <dbReference type="ChEBI" id="CHEBI:15378"/>
        <dbReference type="ChEBI" id="CHEBI:17359"/>
        <dbReference type="ChEBI" id="CHEBI:29950"/>
        <dbReference type="ChEBI" id="CHEBI:50058"/>
        <dbReference type="ChEBI" id="CHEBI:58339"/>
        <dbReference type="ChEBI" id="CHEBI:58343"/>
        <dbReference type="EC" id="1.8.4.8"/>
    </reaction>
</comment>
<dbReference type="CDD" id="cd23945">
    <property type="entry name" value="PAPS_reductase"/>
    <property type="match status" value="1"/>
</dbReference>
<dbReference type="PANTHER" id="PTHR46509:SF1">
    <property type="entry name" value="PHOSPHOADENOSINE PHOSPHOSULFATE REDUCTASE"/>
    <property type="match status" value="1"/>
</dbReference>
<comment type="function">
    <text evidence="3">Catalyzes the formation of sulfite from phosphoadenosine 5'-phosphosulfate (PAPS) using thioredoxin as an electron donor.</text>
</comment>
<dbReference type="PIRSF" id="PIRSF000857">
    <property type="entry name" value="PAPS_reductase"/>
    <property type="match status" value="1"/>
</dbReference>
<feature type="active site" description="Nucleophile; cysteine thiosulfonate intermediate" evidence="3">
    <location>
        <position position="232"/>
    </location>
</feature>
<comment type="similarity">
    <text evidence="1 3">Belongs to the PAPS reductase family. CysH subfamily.</text>
</comment>
<dbReference type="AlphaFoldDB" id="A0AAP6JFI6"/>
<keyword evidence="6" id="KW-1185">Reference proteome</keyword>
<protein>
    <recommendedName>
        <fullName evidence="3">Phosphoadenosine 5'-phosphosulfate reductase</fullName>
        <shortName evidence="3">PAPS reductase</shortName>
        <ecNumber evidence="3">1.8.4.8</ecNumber>
    </recommendedName>
    <alternativeName>
        <fullName evidence="3">3'-phosphoadenylylsulfate reductase</fullName>
    </alternativeName>
    <alternativeName>
        <fullName evidence="3">PAPS reductase, thioredoxin dependent</fullName>
    </alternativeName>
    <alternativeName>
        <fullName evidence="3">PAPS sulfotransferase</fullName>
    </alternativeName>
    <alternativeName>
        <fullName evidence="3">PAdoPS reductase</fullName>
    </alternativeName>
</protein>
<dbReference type="SUPFAM" id="SSF52402">
    <property type="entry name" value="Adenine nucleotide alpha hydrolases-like"/>
    <property type="match status" value="1"/>
</dbReference>
<dbReference type="GO" id="GO:0005737">
    <property type="term" value="C:cytoplasm"/>
    <property type="evidence" value="ECO:0007669"/>
    <property type="project" value="UniProtKB-SubCell"/>
</dbReference>
<evidence type="ECO:0000313" key="5">
    <source>
        <dbReference type="EMBL" id="MEA5446073.1"/>
    </source>
</evidence>
<dbReference type="Proteomes" id="UP001302316">
    <property type="component" value="Unassembled WGS sequence"/>
</dbReference>
<dbReference type="GO" id="GO:0004604">
    <property type="term" value="F:phosphoadenylyl-sulfate reductase (thioredoxin) activity"/>
    <property type="evidence" value="ECO:0007669"/>
    <property type="project" value="UniProtKB-UniRule"/>
</dbReference>
<keyword evidence="2 3" id="KW-0560">Oxidoreductase</keyword>
<dbReference type="RefSeq" id="WP_346052043.1">
    <property type="nucleotide sequence ID" value="NZ_JAYGII010000020.1"/>
</dbReference>
<dbReference type="HAMAP" id="MF_00063">
    <property type="entry name" value="CysH"/>
    <property type="match status" value="1"/>
</dbReference>
<feature type="domain" description="Phosphoadenosine phosphosulphate reductase" evidence="4">
    <location>
        <begin position="42"/>
        <end position="212"/>
    </location>
</feature>
<accession>A0AAP6JFI6</accession>
<dbReference type="Pfam" id="PF01507">
    <property type="entry name" value="PAPS_reduct"/>
    <property type="match status" value="1"/>
</dbReference>
<dbReference type="GO" id="GO:0070814">
    <property type="term" value="P:hydrogen sulfide biosynthetic process"/>
    <property type="evidence" value="ECO:0007669"/>
    <property type="project" value="UniProtKB-UniRule"/>
</dbReference>
<evidence type="ECO:0000259" key="4">
    <source>
        <dbReference type="Pfam" id="PF01507"/>
    </source>
</evidence>